<dbReference type="OrthoDB" id="9805307at2"/>
<evidence type="ECO:0000256" key="2">
    <source>
        <dbReference type="ARBA" id="ARBA00010211"/>
    </source>
</evidence>
<comment type="similarity">
    <text evidence="2">Belongs to the FAH family.</text>
</comment>
<dbReference type="EMBL" id="UWPJ01000018">
    <property type="protein sequence ID" value="VCU70422.1"/>
    <property type="molecule type" value="Genomic_DNA"/>
</dbReference>
<keyword evidence="6" id="KW-0413">Isomerase</keyword>
<dbReference type="GO" id="GO:0016853">
    <property type="term" value="F:isomerase activity"/>
    <property type="evidence" value="ECO:0007669"/>
    <property type="project" value="UniProtKB-KW"/>
</dbReference>
<dbReference type="InterPro" id="IPR036663">
    <property type="entry name" value="Fumarylacetoacetase_C_sf"/>
</dbReference>
<comment type="cofactor">
    <cofactor evidence="1">
        <name>Mg(2+)</name>
        <dbReference type="ChEBI" id="CHEBI:18420"/>
    </cofactor>
</comment>
<keyword evidence="7" id="KW-1185">Reference proteome</keyword>
<evidence type="ECO:0000256" key="1">
    <source>
        <dbReference type="ARBA" id="ARBA00001946"/>
    </source>
</evidence>
<dbReference type="InterPro" id="IPR018833">
    <property type="entry name" value="Rv2993c-like_N"/>
</dbReference>
<dbReference type="Proteomes" id="UP000277294">
    <property type="component" value="Unassembled WGS sequence"/>
</dbReference>
<reference evidence="6 7" key="1">
    <citation type="submission" date="2018-10" db="EMBL/GenBank/DDBJ databases">
        <authorList>
            <person name="Criscuolo A."/>
        </authorList>
    </citation>
    <scope>NUCLEOTIDE SEQUENCE [LARGE SCALE GENOMIC DNA]</scope>
    <source>
        <strain evidence="6">DnA1</strain>
    </source>
</reference>
<keyword evidence="3" id="KW-0479">Metal-binding</keyword>
<dbReference type="InterPro" id="IPR011234">
    <property type="entry name" value="Fumarylacetoacetase-like_C"/>
</dbReference>
<dbReference type="Pfam" id="PF10370">
    <property type="entry name" value="Rv2993c-like_N"/>
    <property type="match status" value="1"/>
</dbReference>
<organism evidence="6 7">
    <name type="scientific">Pigmentiphaga humi</name>
    <dbReference type="NCBI Taxonomy" id="2478468"/>
    <lineage>
        <taxon>Bacteria</taxon>
        <taxon>Pseudomonadati</taxon>
        <taxon>Pseudomonadota</taxon>
        <taxon>Betaproteobacteria</taxon>
        <taxon>Burkholderiales</taxon>
        <taxon>Alcaligenaceae</taxon>
        <taxon>Pigmentiphaga</taxon>
    </lineage>
</organism>
<evidence type="ECO:0000313" key="7">
    <source>
        <dbReference type="Proteomes" id="UP000277294"/>
    </source>
</evidence>
<feature type="domain" description="Fumarylacetoacetase-like C-terminal" evidence="4">
    <location>
        <begin position="56"/>
        <end position="256"/>
    </location>
</feature>
<dbReference type="SUPFAM" id="SSF56529">
    <property type="entry name" value="FAH"/>
    <property type="match status" value="1"/>
</dbReference>
<evidence type="ECO:0000256" key="3">
    <source>
        <dbReference type="ARBA" id="ARBA00022723"/>
    </source>
</evidence>
<dbReference type="GO" id="GO:0044281">
    <property type="term" value="P:small molecule metabolic process"/>
    <property type="evidence" value="ECO:0007669"/>
    <property type="project" value="UniProtKB-ARBA"/>
</dbReference>
<accession>A0A3P4B2Y6</accession>
<evidence type="ECO:0000313" key="6">
    <source>
        <dbReference type="EMBL" id="VCU70422.1"/>
    </source>
</evidence>
<dbReference type="AlphaFoldDB" id="A0A3P4B2Y6"/>
<dbReference type="GO" id="GO:0046872">
    <property type="term" value="F:metal ion binding"/>
    <property type="evidence" value="ECO:0007669"/>
    <property type="project" value="UniProtKB-KW"/>
</dbReference>
<dbReference type="Pfam" id="PF01557">
    <property type="entry name" value="FAA_hydrolase"/>
    <property type="match status" value="1"/>
</dbReference>
<gene>
    <name evidence="6" type="primary">hpcE_2</name>
    <name evidence="6" type="ORF">PIGHUM_02494</name>
</gene>
<dbReference type="PANTHER" id="PTHR42796">
    <property type="entry name" value="FUMARYLACETOACETATE HYDROLASE DOMAIN-CONTAINING PROTEIN 2A-RELATED"/>
    <property type="match status" value="1"/>
</dbReference>
<feature type="domain" description="Rv2993c-like N-terminal" evidence="5">
    <location>
        <begin position="1"/>
        <end position="50"/>
    </location>
</feature>
<evidence type="ECO:0000259" key="4">
    <source>
        <dbReference type="Pfam" id="PF01557"/>
    </source>
</evidence>
<sequence>MKWCRYTHEGQTGYGLVQDDSIQPLAGGLFDPPRPAGAPLPCSAVQWLPPVVPGTFYAVGLNYRSHIEHARQHGMPGAQIPNRPEIGYRANNALTGHLQPIMRPRGVHGRFEAEAELVAVIGRKLRRCSRDEARAAIFGWTIGNDVSARQWQHSDRTFWRSKNSDTFKPMGPWIDTGADAMNATTLVSVNGERRLSFPTGAMVFDPCDYIVEMSKYLTLHPGDVLWMGADGTTQMEPGDTIDIEITGLGTLRNYVVLDADGLDEEDRP</sequence>
<dbReference type="Gene3D" id="3.90.850.10">
    <property type="entry name" value="Fumarylacetoacetase-like, C-terminal domain"/>
    <property type="match status" value="1"/>
</dbReference>
<protein>
    <submittedName>
        <fullName evidence="6">Homoprotocatechuate catabolism bifunctional isomerase/decarboxylase</fullName>
    </submittedName>
</protein>
<evidence type="ECO:0000259" key="5">
    <source>
        <dbReference type="Pfam" id="PF10370"/>
    </source>
</evidence>
<proteinExistence type="inferred from homology"/>
<dbReference type="PANTHER" id="PTHR42796:SF4">
    <property type="entry name" value="FUMARYLACETOACETATE HYDROLASE DOMAIN-CONTAINING PROTEIN 2A"/>
    <property type="match status" value="1"/>
</dbReference>
<dbReference type="RefSeq" id="WP_124079928.1">
    <property type="nucleotide sequence ID" value="NZ_UWPJ01000018.1"/>
</dbReference>
<dbReference type="InterPro" id="IPR051121">
    <property type="entry name" value="FAH"/>
</dbReference>
<name>A0A3P4B2Y6_9BURK</name>